<gene>
    <name evidence="2" type="ORF">ACFFUA_19195</name>
</gene>
<proteinExistence type="predicted"/>
<dbReference type="RefSeq" id="WP_380956221.1">
    <property type="nucleotide sequence ID" value="NZ_JBHMDI010000050.1"/>
</dbReference>
<evidence type="ECO:0000256" key="1">
    <source>
        <dbReference type="SAM" id="MobiDB-lite"/>
    </source>
</evidence>
<dbReference type="EMBL" id="JBHMDI010000050">
    <property type="protein sequence ID" value="MFB9349556.1"/>
    <property type="molecule type" value="Genomic_DNA"/>
</dbReference>
<comment type="caution">
    <text evidence="2">The sequence shown here is derived from an EMBL/GenBank/DDBJ whole genome shotgun (WGS) entry which is preliminary data.</text>
</comment>
<reference evidence="2 3" key="1">
    <citation type="submission" date="2024-09" db="EMBL/GenBank/DDBJ databases">
        <authorList>
            <person name="Sun Q."/>
            <person name="Mori K."/>
        </authorList>
    </citation>
    <scope>NUCLEOTIDE SEQUENCE [LARGE SCALE GENOMIC DNA]</scope>
    <source>
        <strain evidence="2 3">JCM 9767</strain>
    </source>
</reference>
<keyword evidence="3" id="KW-1185">Reference proteome</keyword>
<accession>A0ABV5LF79</accession>
<evidence type="ECO:0000313" key="2">
    <source>
        <dbReference type="EMBL" id="MFB9349556.1"/>
    </source>
</evidence>
<feature type="region of interest" description="Disordered" evidence="1">
    <location>
        <begin position="181"/>
        <end position="201"/>
    </location>
</feature>
<protein>
    <submittedName>
        <fullName evidence="2">Uncharacterized protein</fullName>
    </submittedName>
</protein>
<organism evidence="2 3">
    <name type="scientific">Streptomyces heliomycini</name>
    <dbReference type="NCBI Taxonomy" id="284032"/>
    <lineage>
        <taxon>Bacteria</taxon>
        <taxon>Bacillati</taxon>
        <taxon>Actinomycetota</taxon>
        <taxon>Actinomycetes</taxon>
        <taxon>Kitasatosporales</taxon>
        <taxon>Streptomycetaceae</taxon>
        <taxon>Streptomyces</taxon>
    </lineage>
</organism>
<name>A0ABV5LF79_9ACTN</name>
<sequence>MLYSYDDHSLKTYSGYQLLTDPCELAGTAFAFVVITLDGAALRAEAGQKLVDEIGHAFRGTSTAVILGSVGIDLRSCFLERSGLAETQVTYGGLGSLAHEVGPARMPTHPGTRPDLLASADYAYRHLTPSGFHVDLSAPQAAHDFAALYDRNGVSKCGILDVDAYGHRPACLRTAARPQGCRWSSHAPSRPVDKTEQRSGY</sequence>
<dbReference type="Proteomes" id="UP001589753">
    <property type="component" value="Unassembled WGS sequence"/>
</dbReference>
<evidence type="ECO:0000313" key="3">
    <source>
        <dbReference type="Proteomes" id="UP001589753"/>
    </source>
</evidence>
<feature type="compositionally biased region" description="Basic and acidic residues" evidence="1">
    <location>
        <begin position="191"/>
        <end position="201"/>
    </location>
</feature>